<keyword evidence="2" id="KW-0238">DNA-binding</keyword>
<protein>
    <submittedName>
        <fullName evidence="5">LacI family transcriptional regulator</fullName>
    </submittedName>
</protein>
<dbReference type="GO" id="GO:0003700">
    <property type="term" value="F:DNA-binding transcription factor activity"/>
    <property type="evidence" value="ECO:0007669"/>
    <property type="project" value="TreeGrafter"/>
</dbReference>
<dbReference type="AlphaFoldDB" id="A0AAP2D5L4"/>
<dbReference type="PANTHER" id="PTHR30146:SF109">
    <property type="entry name" value="HTH-TYPE TRANSCRIPTIONAL REGULATOR GALS"/>
    <property type="match status" value="1"/>
</dbReference>
<dbReference type="CDD" id="cd01392">
    <property type="entry name" value="HTH_LacI"/>
    <property type="match status" value="1"/>
</dbReference>
<dbReference type="Pfam" id="PF00532">
    <property type="entry name" value="Peripla_BP_1"/>
    <property type="match status" value="1"/>
</dbReference>
<feature type="domain" description="HTH lacI-type" evidence="4">
    <location>
        <begin position="6"/>
        <end position="60"/>
    </location>
</feature>
<dbReference type="InterPro" id="IPR000843">
    <property type="entry name" value="HTH_LacI"/>
</dbReference>
<name>A0AAP2D5L4_9BACT</name>
<dbReference type="SUPFAM" id="SSF47413">
    <property type="entry name" value="lambda repressor-like DNA-binding domains"/>
    <property type="match status" value="1"/>
</dbReference>
<proteinExistence type="predicted"/>
<reference evidence="5 6" key="1">
    <citation type="submission" date="2021-05" db="EMBL/GenBank/DDBJ databases">
        <title>A Polyphasic approach of four new species of the genus Ohtaekwangia: Ohtaekwangia histidinii sp. nov., Ohtaekwangia cretensis sp. nov., Ohtaekwangia indiensis sp. nov., Ohtaekwangia reichenbachii sp. nov. from diverse environment.</title>
        <authorList>
            <person name="Octaviana S."/>
        </authorList>
    </citation>
    <scope>NUCLEOTIDE SEQUENCE [LARGE SCALE GENOMIC DNA]</scope>
    <source>
        <strain evidence="5 6">PWU37</strain>
    </source>
</reference>
<dbReference type="Pfam" id="PF00356">
    <property type="entry name" value="LacI"/>
    <property type="match status" value="1"/>
</dbReference>
<organism evidence="5 6">
    <name type="scientific">Dawidia soli</name>
    <dbReference type="NCBI Taxonomy" id="2782352"/>
    <lineage>
        <taxon>Bacteria</taxon>
        <taxon>Pseudomonadati</taxon>
        <taxon>Bacteroidota</taxon>
        <taxon>Cytophagia</taxon>
        <taxon>Cytophagales</taxon>
        <taxon>Chryseotaleaceae</taxon>
        <taxon>Dawidia</taxon>
    </lineage>
</organism>
<sequence>MKKEKATIHDIARKLNITASTVSRALKDHPRISAETKKAVQKTAQKLNYQPNHIAAALRNGKSKIIGIIVPTADRSFFSSVVRGIEEIANGSQYNVMICQTYDNYEKEVATVEALLNARVDGVIASHGKETQNFDHFLKVKERGIPLILFDRSNDELEVSSVVIDDFLGAYKATEHLIQQGCRRIAHFTNTRKISIFKERLRGYREALLDNGLPYDESLVIESNLQLEDGRNSAEQLLKLRERPDGIFSASALGIVGALQVLKENNIAVPDQVALVGFSNETYTSFTDPSLSTVEQHSMRIGNAAAEIFLEEVNADQKKFIPQKIVLKPELIIRQSSLRKK</sequence>
<dbReference type="PROSITE" id="PS50932">
    <property type="entry name" value="HTH_LACI_2"/>
    <property type="match status" value="1"/>
</dbReference>
<dbReference type="InterPro" id="IPR028082">
    <property type="entry name" value="Peripla_BP_I"/>
</dbReference>
<dbReference type="Proteomes" id="UP001319180">
    <property type="component" value="Unassembled WGS sequence"/>
</dbReference>
<dbReference type="CDD" id="cd06267">
    <property type="entry name" value="PBP1_LacI_sugar_binding-like"/>
    <property type="match status" value="1"/>
</dbReference>
<evidence type="ECO:0000256" key="1">
    <source>
        <dbReference type="ARBA" id="ARBA00023015"/>
    </source>
</evidence>
<dbReference type="SUPFAM" id="SSF53822">
    <property type="entry name" value="Periplasmic binding protein-like I"/>
    <property type="match status" value="1"/>
</dbReference>
<dbReference type="EMBL" id="JAHESC010000004">
    <property type="protein sequence ID" value="MBT1685801.1"/>
    <property type="molecule type" value="Genomic_DNA"/>
</dbReference>
<dbReference type="InterPro" id="IPR010982">
    <property type="entry name" value="Lambda_DNA-bd_dom_sf"/>
</dbReference>
<dbReference type="SMART" id="SM00354">
    <property type="entry name" value="HTH_LACI"/>
    <property type="match status" value="1"/>
</dbReference>
<dbReference type="GO" id="GO:0000976">
    <property type="term" value="F:transcription cis-regulatory region binding"/>
    <property type="evidence" value="ECO:0007669"/>
    <property type="project" value="TreeGrafter"/>
</dbReference>
<keyword evidence="1" id="KW-0805">Transcription regulation</keyword>
<evidence type="ECO:0000313" key="6">
    <source>
        <dbReference type="Proteomes" id="UP001319180"/>
    </source>
</evidence>
<dbReference type="RefSeq" id="WP_254089053.1">
    <property type="nucleotide sequence ID" value="NZ_JAHESC010000004.1"/>
</dbReference>
<evidence type="ECO:0000256" key="2">
    <source>
        <dbReference type="ARBA" id="ARBA00023125"/>
    </source>
</evidence>
<accession>A0AAP2D5L4</accession>
<keyword evidence="3" id="KW-0804">Transcription</keyword>
<evidence type="ECO:0000313" key="5">
    <source>
        <dbReference type="EMBL" id="MBT1685801.1"/>
    </source>
</evidence>
<dbReference type="PANTHER" id="PTHR30146">
    <property type="entry name" value="LACI-RELATED TRANSCRIPTIONAL REPRESSOR"/>
    <property type="match status" value="1"/>
</dbReference>
<keyword evidence="6" id="KW-1185">Reference proteome</keyword>
<gene>
    <name evidence="5" type="ORF">KK078_04500</name>
</gene>
<comment type="caution">
    <text evidence="5">The sequence shown here is derived from an EMBL/GenBank/DDBJ whole genome shotgun (WGS) entry which is preliminary data.</text>
</comment>
<dbReference type="Gene3D" id="3.40.50.2300">
    <property type="match status" value="2"/>
</dbReference>
<evidence type="ECO:0000259" key="4">
    <source>
        <dbReference type="PROSITE" id="PS50932"/>
    </source>
</evidence>
<evidence type="ECO:0000256" key="3">
    <source>
        <dbReference type="ARBA" id="ARBA00023163"/>
    </source>
</evidence>
<dbReference type="InterPro" id="IPR001761">
    <property type="entry name" value="Peripla_BP/Lac1_sug-bd_dom"/>
</dbReference>
<dbReference type="Gene3D" id="1.10.260.40">
    <property type="entry name" value="lambda repressor-like DNA-binding domains"/>
    <property type="match status" value="1"/>
</dbReference>